<proteinExistence type="predicted"/>
<evidence type="ECO:0000313" key="2">
    <source>
        <dbReference type="EMBL" id="QDV70224.1"/>
    </source>
</evidence>
<protein>
    <submittedName>
        <fullName evidence="2">Uncharacterized protein</fullName>
    </submittedName>
</protein>
<organism evidence="2 3">
    <name type="scientific">Rosistilla carotiformis</name>
    <dbReference type="NCBI Taxonomy" id="2528017"/>
    <lineage>
        <taxon>Bacteria</taxon>
        <taxon>Pseudomonadati</taxon>
        <taxon>Planctomycetota</taxon>
        <taxon>Planctomycetia</taxon>
        <taxon>Pirellulales</taxon>
        <taxon>Pirellulaceae</taxon>
        <taxon>Rosistilla</taxon>
    </lineage>
</organism>
<evidence type="ECO:0000313" key="3">
    <source>
        <dbReference type="Proteomes" id="UP000315082"/>
    </source>
</evidence>
<gene>
    <name evidence="2" type="ORF">Poly24_39430</name>
</gene>
<dbReference type="EMBL" id="CP036348">
    <property type="protein sequence ID" value="QDV70224.1"/>
    <property type="molecule type" value="Genomic_DNA"/>
</dbReference>
<feature type="region of interest" description="Disordered" evidence="1">
    <location>
        <begin position="1"/>
        <end position="28"/>
    </location>
</feature>
<keyword evidence="3" id="KW-1185">Reference proteome</keyword>
<accession>A0A518JXF3</accession>
<dbReference type="AlphaFoldDB" id="A0A518JXF3"/>
<feature type="compositionally biased region" description="Basic and acidic residues" evidence="1">
    <location>
        <begin position="15"/>
        <end position="26"/>
    </location>
</feature>
<reference evidence="2 3" key="1">
    <citation type="submission" date="2019-02" db="EMBL/GenBank/DDBJ databases">
        <title>Deep-cultivation of Planctomycetes and their phenomic and genomic characterization uncovers novel biology.</title>
        <authorList>
            <person name="Wiegand S."/>
            <person name="Jogler M."/>
            <person name="Boedeker C."/>
            <person name="Pinto D."/>
            <person name="Vollmers J."/>
            <person name="Rivas-Marin E."/>
            <person name="Kohn T."/>
            <person name="Peeters S.H."/>
            <person name="Heuer A."/>
            <person name="Rast P."/>
            <person name="Oberbeckmann S."/>
            <person name="Bunk B."/>
            <person name="Jeske O."/>
            <person name="Meyerdierks A."/>
            <person name="Storesund J.E."/>
            <person name="Kallscheuer N."/>
            <person name="Luecker S."/>
            <person name="Lage O.M."/>
            <person name="Pohl T."/>
            <person name="Merkel B.J."/>
            <person name="Hornburger P."/>
            <person name="Mueller R.-W."/>
            <person name="Bruemmer F."/>
            <person name="Labrenz M."/>
            <person name="Spormann A.M."/>
            <person name="Op den Camp H."/>
            <person name="Overmann J."/>
            <person name="Amann R."/>
            <person name="Jetten M.S.M."/>
            <person name="Mascher T."/>
            <person name="Medema M.H."/>
            <person name="Devos D.P."/>
            <person name="Kaster A.-K."/>
            <person name="Ovreas L."/>
            <person name="Rohde M."/>
            <person name="Galperin M.Y."/>
            <person name="Jogler C."/>
        </authorList>
    </citation>
    <scope>NUCLEOTIDE SEQUENCE [LARGE SCALE GENOMIC DNA]</scope>
    <source>
        <strain evidence="2 3">Poly24</strain>
    </source>
</reference>
<evidence type="ECO:0000256" key="1">
    <source>
        <dbReference type="SAM" id="MobiDB-lite"/>
    </source>
</evidence>
<name>A0A518JXF3_9BACT</name>
<sequence length="45" mass="4901">MGGRLEARAQYGDHAPIEDRTREGFPKRKTSGIAGAWIGAVGRFL</sequence>
<dbReference type="Proteomes" id="UP000315082">
    <property type="component" value="Chromosome"/>
</dbReference>
<dbReference type="KEGG" id="rcf:Poly24_39430"/>